<evidence type="ECO:0000313" key="4">
    <source>
        <dbReference type="Proteomes" id="UP000192758"/>
    </source>
</evidence>
<dbReference type="InterPro" id="IPR001126">
    <property type="entry name" value="UmuC"/>
</dbReference>
<sequence>MKENASVKFTVLNTTNEQFEENEENRMFAAQERAEHYKKILKEKEHEIEHAHNIVKYELYNIQNEWPALYGIKKPSKFYVHMDLDSFDASVEMLLNPEYKNIPLAVGNMNMIAACNYRAREYNVRAGMPGYHAKKLCPHLVITSCRMEKYNYFSEKVMNILSCYDNNIETYGIDECCLVFDEEKLKKAYDFYNYSSGKGRKSKQEEMPPILFDSFTSDAVSRLVEKIRKIVFREIKLTISAGISVCRGMSKFASNINKPNGQKVIKEHFDSHIIDLKVDKLNGIGKMTKLTLLKTFGIETVRDMRKKYAEICVVFPHKTFVNLLRISQGLSVYDTISNARSKGHNMKSIGNSYTIKRTVDYVTVIQHLWEISNQVWNRMARANYFGGVITLTLKYRTFKQTTRQKKMSIPVNSVRIIFETVVELLQPNLISREGKELFLNEIVRMVGVSVSNLYKIDSVKNIGTFLAKPLQNELVDTICKCIICHETFFNISEVNFNTHVNTCIDKISQCQKKKKQKILHFINK</sequence>
<dbReference type="CDD" id="cd03586">
    <property type="entry name" value="PolY_Pol_IV_kappa"/>
    <property type="match status" value="1"/>
</dbReference>
<dbReference type="AlphaFoldDB" id="A0A1W0E9F5"/>
<organism evidence="3 4">
    <name type="scientific">Ecytonucleospora hepatopenaei</name>
    <dbReference type="NCBI Taxonomy" id="646526"/>
    <lineage>
        <taxon>Eukaryota</taxon>
        <taxon>Fungi</taxon>
        <taxon>Fungi incertae sedis</taxon>
        <taxon>Microsporidia</taxon>
        <taxon>Enterocytozoonidae</taxon>
        <taxon>Ecytonucleospora</taxon>
    </lineage>
</organism>
<dbReference type="GO" id="GO:0003887">
    <property type="term" value="F:DNA-directed DNA polymerase activity"/>
    <property type="evidence" value="ECO:0007669"/>
    <property type="project" value="InterPro"/>
</dbReference>
<accession>A0A1W0E9F5</accession>
<dbReference type="STRING" id="646526.A0A1W0E9F5"/>
<evidence type="ECO:0000256" key="1">
    <source>
        <dbReference type="ARBA" id="ARBA00016178"/>
    </source>
</evidence>
<dbReference type="InterPro" id="IPR043128">
    <property type="entry name" value="Rev_trsase/Diguanyl_cyclase"/>
</dbReference>
<reference evidence="3 4" key="1">
    <citation type="journal article" date="2017" name="Environ. Microbiol.">
        <title>Decay of the glycolytic pathway and adaptation to intranuclear parasitism within Enterocytozoonidae microsporidia.</title>
        <authorList>
            <person name="Wiredu Boakye D."/>
            <person name="Jaroenlak P."/>
            <person name="Prachumwat A."/>
            <person name="Williams T.A."/>
            <person name="Bateman K.S."/>
            <person name="Itsathitphaisarn O."/>
            <person name="Sritunyalucksana K."/>
            <person name="Paszkiewicz K.H."/>
            <person name="Moore K.A."/>
            <person name="Stentiford G.D."/>
            <person name="Williams B.A."/>
        </authorList>
    </citation>
    <scope>NUCLEOTIDE SEQUENCE [LARGE SCALE GENOMIC DNA]</scope>
    <source>
        <strain evidence="3 4">TH1</strain>
    </source>
</reference>
<name>A0A1W0E9F5_9MICR</name>
<feature type="domain" description="UmuC" evidence="2">
    <location>
        <begin position="79"/>
        <end position="285"/>
    </location>
</feature>
<dbReference type="GO" id="GO:0070987">
    <property type="term" value="P:error-free translesion synthesis"/>
    <property type="evidence" value="ECO:0007669"/>
    <property type="project" value="UniProtKB-ARBA"/>
</dbReference>
<protein>
    <recommendedName>
        <fullName evidence="1">DNA polymerase kappa</fullName>
    </recommendedName>
</protein>
<dbReference type="SUPFAM" id="SSF56672">
    <property type="entry name" value="DNA/RNA polymerases"/>
    <property type="match status" value="1"/>
</dbReference>
<dbReference type="SUPFAM" id="SSF100879">
    <property type="entry name" value="Lesion bypass DNA polymerase (Y-family), little finger domain"/>
    <property type="match status" value="1"/>
</dbReference>
<dbReference type="GO" id="GO:0042276">
    <property type="term" value="P:error-prone translesion synthesis"/>
    <property type="evidence" value="ECO:0007669"/>
    <property type="project" value="TreeGrafter"/>
</dbReference>
<evidence type="ECO:0000313" key="3">
    <source>
        <dbReference type="EMBL" id="OQS55842.1"/>
    </source>
</evidence>
<dbReference type="Pfam" id="PF11799">
    <property type="entry name" value="IMS_C"/>
    <property type="match status" value="1"/>
</dbReference>
<proteinExistence type="predicted"/>
<dbReference type="Gene3D" id="3.40.1170.60">
    <property type="match status" value="1"/>
</dbReference>
<dbReference type="InterPro" id="IPR017961">
    <property type="entry name" value="DNA_pol_Y-fam_little_finger"/>
</dbReference>
<dbReference type="EMBL" id="MNPJ01000001">
    <property type="protein sequence ID" value="OQS55842.1"/>
    <property type="molecule type" value="Genomic_DNA"/>
</dbReference>
<dbReference type="PANTHER" id="PTHR11076">
    <property type="entry name" value="DNA REPAIR POLYMERASE UMUC / TRANSFERASE FAMILY MEMBER"/>
    <property type="match status" value="1"/>
</dbReference>
<dbReference type="InterPro" id="IPR022880">
    <property type="entry name" value="DNApol_IV"/>
</dbReference>
<dbReference type="InterPro" id="IPR050116">
    <property type="entry name" value="DNA_polymerase-Y"/>
</dbReference>
<dbReference type="PROSITE" id="PS50173">
    <property type="entry name" value="UMUC"/>
    <property type="match status" value="1"/>
</dbReference>
<dbReference type="Proteomes" id="UP000192758">
    <property type="component" value="Unassembled WGS sequence"/>
</dbReference>
<dbReference type="GO" id="GO:0003684">
    <property type="term" value="F:damaged DNA binding"/>
    <property type="evidence" value="ECO:0007669"/>
    <property type="project" value="InterPro"/>
</dbReference>
<dbReference type="VEuPathDB" id="MicrosporidiaDB:EHP00_384"/>
<keyword evidence="4" id="KW-1185">Reference proteome</keyword>
<evidence type="ECO:0000259" key="2">
    <source>
        <dbReference type="PROSITE" id="PS50173"/>
    </source>
</evidence>
<dbReference type="Gene3D" id="3.30.70.270">
    <property type="match status" value="1"/>
</dbReference>
<dbReference type="OrthoDB" id="1747274at2759"/>
<dbReference type="GO" id="GO:0005634">
    <property type="term" value="C:nucleus"/>
    <property type="evidence" value="ECO:0007669"/>
    <property type="project" value="TreeGrafter"/>
</dbReference>
<dbReference type="InterPro" id="IPR043502">
    <property type="entry name" value="DNA/RNA_pol_sf"/>
</dbReference>
<dbReference type="Gene3D" id="3.30.1490.100">
    <property type="entry name" value="DNA polymerase, Y-family, little finger domain"/>
    <property type="match status" value="1"/>
</dbReference>
<dbReference type="GO" id="GO:0006281">
    <property type="term" value="P:DNA repair"/>
    <property type="evidence" value="ECO:0007669"/>
    <property type="project" value="InterPro"/>
</dbReference>
<comment type="caution">
    <text evidence="3">The sequence shown here is derived from an EMBL/GenBank/DDBJ whole genome shotgun (WGS) entry which is preliminary data.</text>
</comment>
<dbReference type="InterPro" id="IPR036775">
    <property type="entry name" value="DNA_pol_Y-fam_lit_finger_sf"/>
</dbReference>
<dbReference type="PANTHER" id="PTHR11076:SF33">
    <property type="entry name" value="DNA POLYMERASE KAPPA"/>
    <property type="match status" value="1"/>
</dbReference>
<dbReference type="Pfam" id="PF00817">
    <property type="entry name" value="IMS"/>
    <property type="match status" value="1"/>
</dbReference>
<gene>
    <name evidence="3" type="primary">dinB</name>
    <name evidence="3" type="ORF">EHP00_384</name>
</gene>